<feature type="region of interest" description="Disordered" evidence="1">
    <location>
        <begin position="217"/>
        <end position="276"/>
    </location>
</feature>
<evidence type="ECO:0000256" key="1">
    <source>
        <dbReference type="SAM" id="MobiDB-lite"/>
    </source>
</evidence>
<feature type="region of interest" description="Disordered" evidence="1">
    <location>
        <begin position="451"/>
        <end position="631"/>
    </location>
</feature>
<protein>
    <recommendedName>
        <fullName evidence="4">DUF676 domain-containing protein</fullName>
    </recommendedName>
</protein>
<name>A0A5N6KAK5_MONLA</name>
<reference evidence="2 3" key="1">
    <citation type="submission" date="2019-06" db="EMBL/GenBank/DDBJ databases">
        <title>Genome Sequence of the Brown Rot Fungal Pathogen Monilinia laxa.</title>
        <authorList>
            <person name="De Miccolis Angelini R.M."/>
            <person name="Landi L."/>
            <person name="Abate D."/>
            <person name="Pollastro S."/>
            <person name="Romanazzi G."/>
            <person name="Faretra F."/>
        </authorList>
    </citation>
    <scope>NUCLEOTIDE SEQUENCE [LARGE SCALE GENOMIC DNA]</scope>
    <source>
        <strain evidence="2 3">Mlax316</strain>
    </source>
</reference>
<feature type="compositionally biased region" description="Polar residues" evidence="1">
    <location>
        <begin position="224"/>
        <end position="270"/>
    </location>
</feature>
<dbReference type="Gene3D" id="3.40.50.1820">
    <property type="entry name" value="alpha/beta hydrolase"/>
    <property type="match status" value="1"/>
</dbReference>
<feature type="compositionally biased region" description="Pro residues" evidence="1">
    <location>
        <begin position="503"/>
        <end position="517"/>
    </location>
</feature>
<sequence length="733" mass="81756">MATPAQLAEKAQQDRSEVPTIRYHTPPPLPPRGESGGLQAPPPYTDDDAKRNELISEQWRSNDPRSSSTHSLVPSESNRDGRRKLLLVYIHGFMGNETSFQSFPAHVHNLLTITLEETHIVHTKIYPRYKSRKAINFARDDFGIWLEPHEDSMTDIILLGHSMGGILSSEVVLQPPPPPANRPFRHRILGTISFDTPFLGMHPGVVVSGIGSLFRPAPDPPSARTGSLSPTGASSPSINGPVSTPSLAGTPSGSNTMYQGSDGQSMTSLTTPPPNDPHYNAPFPNDVRIPERKGFNNFLHFVNKHAEGVGAYAKLSGLTSATSQYFMSHLEFGSCLADYPGMMNRYSKVRALEDVDELAGRSNSVNQDGNSRRRFINYYTASTGRPKKPKDSTSEESINNNTIPPEAGMGSLSLGDSEPQLPKPVENTTPTGHDVDSADDIHMKQVEEQMQELGDNSGVQDDAPQSPEMRHIDSVPIEDDEIEPISNPSHAKESENATQKAPTEPPLPPIPDAPTEPEPIDLDLYTDKDSRKIAEKEHKRIMKAYNQALKDRESALKDRRKLIEKREKKARQEEEKQLKAQEKQRLKESKEAEKRHDTLNPKSPKGKDNSQKTEKMEKMEKPKKDKKFCMLPPESGGKQDVCWVRVYMEGVDEVGAHCGLFFPGPQYESLVGNVGERIGTWVKEDAVHRVLCIDSTVSLHHNSFWPQMDHDDKRKTERNNEKDEKRIQMIVVP</sequence>
<feature type="compositionally biased region" description="Basic and acidic residues" evidence="1">
    <location>
        <begin position="525"/>
        <end position="538"/>
    </location>
</feature>
<feature type="compositionally biased region" description="Polar residues" evidence="1">
    <location>
        <begin position="58"/>
        <end position="76"/>
    </location>
</feature>
<feature type="region of interest" description="Disordered" evidence="1">
    <location>
        <begin position="378"/>
        <end position="437"/>
    </location>
</feature>
<evidence type="ECO:0000313" key="3">
    <source>
        <dbReference type="Proteomes" id="UP000326757"/>
    </source>
</evidence>
<keyword evidence="3" id="KW-1185">Reference proteome</keyword>
<dbReference type="SUPFAM" id="SSF53474">
    <property type="entry name" value="alpha/beta-Hydrolases"/>
    <property type="match status" value="1"/>
</dbReference>
<dbReference type="OrthoDB" id="3248508at2759"/>
<organism evidence="2 3">
    <name type="scientific">Monilinia laxa</name>
    <name type="common">Brown rot fungus</name>
    <name type="synonym">Sclerotinia laxa</name>
    <dbReference type="NCBI Taxonomy" id="61186"/>
    <lineage>
        <taxon>Eukaryota</taxon>
        <taxon>Fungi</taxon>
        <taxon>Dikarya</taxon>
        <taxon>Ascomycota</taxon>
        <taxon>Pezizomycotina</taxon>
        <taxon>Leotiomycetes</taxon>
        <taxon>Helotiales</taxon>
        <taxon>Sclerotiniaceae</taxon>
        <taxon>Monilinia</taxon>
    </lineage>
</organism>
<gene>
    <name evidence="2" type="ORF">EYC80_000423</name>
</gene>
<comment type="caution">
    <text evidence="2">The sequence shown here is derived from an EMBL/GenBank/DDBJ whole genome shotgun (WGS) entry which is preliminary data.</text>
</comment>
<dbReference type="AlphaFoldDB" id="A0A5N6KAK5"/>
<dbReference type="PANTHER" id="PTHR47842:SF3">
    <property type="entry name" value="DUF676 DOMAIN-CONTAINING PROTEIN"/>
    <property type="match status" value="1"/>
</dbReference>
<proteinExistence type="predicted"/>
<evidence type="ECO:0008006" key="4">
    <source>
        <dbReference type="Google" id="ProtNLM"/>
    </source>
</evidence>
<dbReference type="PANTHER" id="PTHR47842">
    <property type="entry name" value="EXPRESSED PROTEIN"/>
    <property type="match status" value="1"/>
</dbReference>
<dbReference type="InterPro" id="IPR029058">
    <property type="entry name" value="AB_hydrolase_fold"/>
</dbReference>
<feature type="compositionally biased region" description="Basic and acidic residues" evidence="1">
    <location>
        <begin position="564"/>
        <end position="623"/>
    </location>
</feature>
<dbReference type="EMBL" id="VIGI01000005">
    <property type="protein sequence ID" value="KAB8300203.1"/>
    <property type="molecule type" value="Genomic_DNA"/>
</dbReference>
<accession>A0A5N6KAK5</accession>
<dbReference type="Proteomes" id="UP000326757">
    <property type="component" value="Unassembled WGS sequence"/>
</dbReference>
<feature type="region of interest" description="Disordered" evidence="1">
    <location>
        <begin position="1"/>
        <end position="77"/>
    </location>
</feature>
<evidence type="ECO:0000313" key="2">
    <source>
        <dbReference type="EMBL" id="KAB8300203.1"/>
    </source>
</evidence>